<evidence type="ECO:0000256" key="1">
    <source>
        <dbReference type="SAM" id="Phobius"/>
    </source>
</evidence>
<gene>
    <name evidence="2" type="ORF">EPICR_30137</name>
</gene>
<keyword evidence="1" id="KW-1133">Transmembrane helix</keyword>
<dbReference type="AlphaFoldDB" id="A0A484HIF0"/>
<evidence type="ECO:0008006" key="3">
    <source>
        <dbReference type="Google" id="ProtNLM"/>
    </source>
</evidence>
<organism evidence="2">
    <name type="scientific">uncultured Desulfobacteraceae bacterium</name>
    <dbReference type="NCBI Taxonomy" id="218296"/>
    <lineage>
        <taxon>Bacteria</taxon>
        <taxon>Pseudomonadati</taxon>
        <taxon>Thermodesulfobacteriota</taxon>
        <taxon>Desulfobacteria</taxon>
        <taxon>Desulfobacterales</taxon>
        <taxon>Desulfobacteraceae</taxon>
        <taxon>environmental samples</taxon>
    </lineage>
</organism>
<name>A0A484HIF0_9BACT</name>
<feature type="transmembrane region" description="Helical" evidence="1">
    <location>
        <begin position="38"/>
        <end position="59"/>
    </location>
</feature>
<keyword evidence="1" id="KW-0472">Membrane</keyword>
<evidence type="ECO:0000313" key="2">
    <source>
        <dbReference type="EMBL" id="VEN74204.1"/>
    </source>
</evidence>
<proteinExistence type="predicted"/>
<accession>A0A484HIF0</accession>
<protein>
    <recommendedName>
        <fullName evidence="3">Prepilin-type N-terminal cleavage/methylation domain-containing protein</fullName>
    </recommendedName>
</protein>
<keyword evidence="1" id="KW-0812">Transmembrane</keyword>
<dbReference type="EMBL" id="CAACVI010000023">
    <property type="protein sequence ID" value="VEN74204.1"/>
    <property type="molecule type" value="Genomic_DNA"/>
</dbReference>
<sequence>MIPFVENIGLEIIVAGRYKNRMSRFFKNPKGFALAESLIAAALLSVAMLGTAGFLIHAISAHQNAGRMAAAASLAQNAVETLKSRPYDSIAGFSDSQSIYTTTRRVQTNVPGPGMKTVEVAVTWEWRGASKVFALKTIIAEK</sequence>
<reference evidence="2" key="1">
    <citation type="submission" date="2019-01" db="EMBL/GenBank/DDBJ databases">
        <authorList>
            <consortium name="Genoscope - CEA"/>
            <person name="William W."/>
        </authorList>
    </citation>
    <scope>NUCLEOTIDE SEQUENCE</scope>
    <source>
        <strain evidence="2">CR-1</strain>
    </source>
</reference>